<evidence type="ECO:0000256" key="4">
    <source>
        <dbReference type="ARBA" id="ARBA00022679"/>
    </source>
</evidence>
<keyword evidence="2" id="KW-0723">Serine/threonine-protein kinase</keyword>
<evidence type="ECO:0000313" key="20">
    <source>
        <dbReference type="EnsemblPlants" id="Kaladp0040s0373.1.v1.1"/>
    </source>
</evidence>
<feature type="binding site" evidence="15">
    <location>
        <position position="352"/>
    </location>
    <ligand>
        <name>ATP</name>
        <dbReference type="ChEBI" id="CHEBI:30616"/>
    </ligand>
</feature>
<dbReference type="FunFam" id="3.30.200.20:FF:000142">
    <property type="entry name" value="Cysteine-rich receptor-like protein kinase 10"/>
    <property type="match status" value="1"/>
</dbReference>
<name>A0A7N0TNB5_KALFE</name>
<dbReference type="GO" id="GO:0004674">
    <property type="term" value="F:protein serine/threonine kinase activity"/>
    <property type="evidence" value="ECO:0007669"/>
    <property type="project" value="UniProtKB-KW"/>
</dbReference>
<evidence type="ECO:0000256" key="17">
    <source>
        <dbReference type="SAM" id="SignalP"/>
    </source>
</evidence>
<dbReference type="GO" id="GO:0005886">
    <property type="term" value="C:plasma membrane"/>
    <property type="evidence" value="ECO:0007669"/>
    <property type="project" value="TreeGrafter"/>
</dbReference>
<dbReference type="InterPro" id="IPR038408">
    <property type="entry name" value="GNK2_sf"/>
</dbReference>
<dbReference type="PROSITE" id="PS00108">
    <property type="entry name" value="PROTEIN_KINASE_ST"/>
    <property type="match status" value="1"/>
</dbReference>
<dbReference type="Gene3D" id="1.10.510.10">
    <property type="entry name" value="Transferase(Phosphotransferase) domain 1"/>
    <property type="match status" value="1"/>
</dbReference>
<sequence>MWFSRLVFLVTVSVCLVLALVSFATGQGLYRHHKCSGANYTSNSIYQKNLDSLFFRMFHSEDIDYGFYNFSEGGGIDRVSSIALCRGDISQNLCQRCISFSTADLPRRCPTQKEAIVWYDNCMFRYSNRYIFRSWEQPNHLGWSLDNVTDPNLFTEALVGLLTGLQKQASSGDSQKKFAIGDASYVSSTRIYGLVQCTPDLSEVQCNDCLNTTFTSITGPFYGRQGGRVMGPSCNFRYEMNQFYEISATGTEGSNKNFRKIIISVSLTVFFFIVITCTFIFLKKRKRKAKGQHKFLQTDAHDITSTESLQFDFETIRFATDNFKKSNKLGQGGFGYVYKVGKLVDGKEIAVKRLSTNSGQGDLEFKNEVMIVAKLQHRNLVRLLGFCLEGNERLLIYEFVPNSSLDRFLFDPLKRACLDWETRFKIIRGIARGLLYLHEDSRLRIIHRDLKAGNILLDEEMCPKIADFGMARLFIMDETQGDTNRIVGTYGYMAPEYAMHGKFSVKSDVYSFGILLLEIISGQKYSRFCIGGAPYELTSFAWDSWKAGTATNVIDPVILSGPRNDILRIIHIGLLCVQDSVFDRPTMTSIINMLNSATLSLPLPSKPAYLAAIESEINITSGLTGRVGAPSVNWVSITDQLPR</sequence>
<proteinExistence type="predicted"/>
<evidence type="ECO:0000256" key="9">
    <source>
        <dbReference type="ARBA" id="ARBA00022777"/>
    </source>
</evidence>
<dbReference type="PROSITE" id="PS51473">
    <property type="entry name" value="GNK2"/>
    <property type="match status" value="2"/>
</dbReference>
<dbReference type="FunFam" id="3.30.430.20:FF:000002">
    <property type="entry name" value="Cysteine-rich receptor-like protein kinase 10"/>
    <property type="match status" value="1"/>
</dbReference>
<feature type="domain" description="Gnk2-homologous" evidence="19">
    <location>
        <begin position="28"/>
        <end position="131"/>
    </location>
</feature>
<feature type="chain" id="PRO_5029827003" evidence="17">
    <location>
        <begin position="20"/>
        <end position="643"/>
    </location>
</feature>
<evidence type="ECO:0000256" key="8">
    <source>
        <dbReference type="ARBA" id="ARBA00022741"/>
    </source>
</evidence>
<reference evidence="20" key="1">
    <citation type="submission" date="2021-01" db="UniProtKB">
        <authorList>
            <consortium name="EnsemblPlants"/>
        </authorList>
    </citation>
    <scope>IDENTIFICATION</scope>
</reference>
<evidence type="ECO:0000256" key="5">
    <source>
        <dbReference type="ARBA" id="ARBA00022692"/>
    </source>
</evidence>
<dbReference type="InterPro" id="IPR000719">
    <property type="entry name" value="Prot_kinase_dom"/>
</dbReference>
<evidence type="ECO:0000259" key="19">
    <source>
        <dbReference type="PROSITE" id="PS51473"/>
    </source>
</evidence>
<evidence type="ECO:0000256" key="14">
    <source>
        <dbReference type="ARBA" id="ARBA00023180"/>
    </source>
</evidence>
<dbReference type="InterPro" id="IPR001245">
    <property type="entry name" value="Ser-Thr/Tyr_kinase_cat_dom"/>
</dbReference>
<evidence type="ECO:0000313" key="21">
    <source>
        <dbReference type="Proteomes" id="UP000594263"/>
    </source>
</evidence>
<evidence type="ECO:0000256" key="11">
    <source>
        <dbReference type="ARBA" id="ARBA00022989"/>
    </source>
</evidence>
<dbReference type="Pfam" id="PF01657">
    <property type="entry name" value="Stress-antifung"/>
    <property type="match status" value="2"/>
</dbReference>
<keyword evidence="5 16" id="KW-0812">Transmembrane</keyword>
<dbReference type="Gene3D" id="3.30.430.20">
    <property type="entry name" value="Gnk2 domain, C-X8-C-X2-C motif"/>
    <property type="match status" value="2"/>
</dbReference>
<dbReference type="Gramene" id="Kaladp0040s0373.1.v1.1">
    <property type="protein sequence ID" value="Kaladp0040s0373.1.v1.1"/>
    <property type="gene ID" value="Kaladp0040s0373.v1.1"/>
</dbReference>
<dbReference type="InterPro" id="IPR011009">
    <property type="entry name" value="Kinase-like_dom_sf"/>
</dbReference>
<keyword evidence="6 17" id="KW-0732">Signal</keyword>
<evidence type="ECO:0000256" key="12">
    <source>
        <dbReference type="ARBA" id="ARBA00023136"/>
    </source>
</evidence>
<keyword evidence="9" id="KW-0418">Kinase</keyword>
<keyword evidence="13" id="KW-0675">Receptor</keyword>
<dbReference type="AlphaFoldDB" id="A0A7N0TNB5"/>
<dbReference type="Gene3D" id="3.30.200.20">
    <property type="entry name" value="Phosphorylase Kinase, domain 1"/>
    <property type="match status" value="1"/>
</dbReference>
<protein>
    <submittedName>
        <fullName evidence="20">Uncharacterized protein</fullName>
    </submittedName>
</protein>
<evidence type="ECO:0000256" key="7">
    <source>
        <dbReference type="ARBA" id="ARBA00022737"/>
    </source>
</evidence>
<evidence type="ECO:0000256" key="3">
    <source>
        <dbReference type="ARBA" id="ARBA00022553"/>
    </source>
</evidence>
<evidence type="ECO:0000256" key="16">
    <source>
        <dbReference type="SAM" id="Phobius"/>
    </source>
</evidence>
<comment type="subcellular location">
    <subcellularLocation>
        <location evidence="1">Membrane</location>
        <topology evidence="1">Single-pass membrane protein</topology>
    </subcellularLocation>
</comment>
<dbReference type="InterPro" id="IPR017441">
    <property type="entry name" value="Protein_kinase_ATP_BS"/>
</dbReference>
<dbReference type="FunFam" id="1.10.510.10:FF:000343">
    <property type="entry name" value="Cysteine-rich receptor-like protein kinase 28"/>
    <property type="match status" value="1"/>
</dbReference>
<dbReference type="GO" id="GO:0009737">
    <property type="term" value="P:response to abscisic acid"/>
    <property type="evidence" value="ECO:0007669"/>
    <property type="project" value="UniProtKB-ARBA"/>
</dbReference>
<feature type="transmembrane region" description="Helical" evidence="16">
    <location>
        <begin position="261"/>
        <end position="282"/>
    </location>
</feature>
<dbReference type="CDD" id="cd23509">
    <property type="entry name" value="Gnk2-like"/>
    <property type="match status" value="2"/>
</dbReference>
<dbReference type="InterPro" id="IPR002902">
    <property type="entry name" value="GNK2"/>
</dbReference>
<keyword evidence="7" id="KW-0677">Repeat</keyword>
<feature type="domain" description="Protein kinase" evidence="18">
    <location>
        <begin position="323"/>
        <end position="599"/>
    </location>
</feature>
<dbReference type="GO" id="GO:0005524">
    <property type="term" value="F:ATP binding"/>
    <property type="evidence" value="ECO:0007669"/>
    <property type="project" value="UniProtKB-UniRule"/>
</dbReference>
<keyword evidence="4" id="KW-0808">Transferase</keyword>
<evidence type="ECO:0000256" key="6">
    <source>
        <dbReference type="ARBA" id="ARBA00022729"/>
    </source>
</evidence>
<keyword evidence="11 16" id="KW-1133">Transmembrane helix</keyword>
<dbReference type="Pfam" id="PF07714">
    <property type="entry name" value="PK_Tyr_Ser-Thr"/>
    <property type="match status" value="1"/>
</dbReference>
<keyword evidence="21" id="KW-1185">Reference proteome</keyword>
<dbReference type="CDD" id="cd14066">
    <property type="entry name" value="STKc_IRAK"/>
    <property type="match status" value="1"/>
</dbReference>
<keyword evidence="3" id="KW-0597">Phosphoprotein</keyword>
<evidence type="ECO:0000256" key="2">
    <source>
        <dbReference type="ARBA" id="ARBA00022527"/>
    </source>
</evidence>
<dbReference type="SMART" id="SM00220">
    <property type="entry name" value="S_TKc"/>
    <property type="match status" value="1"/>
</dbReference>
<dbReference type="EnsemblPlants" id="Kaladp0040s0373.1.v1.1">
    <property type="protein sequence ID" value="Kaladp0040s0373.1.v1.1"/>
    <property type="gene ID" value="Kaladp0040s0373.v1.1"/>
</dbReference>
<evidence type="ECO:0000256" key="10">
    <source>
        <dbReference type="ARBA" id="ARBA00022840"/>
    </source>
</evidence>
<dbReference type="SUPFAM" id="SSF56112">
    <property type="entry name" value="Protein kinase-like (PK-like)"/>
    <property type="match status" value="1"/>
</dbReference>
<dbReference type="PROSITE" id="PS00107">
    <property type="entry name" value="PROTEIN_KINASE_ATP"/>
    <property type="match status" value="1"/>
</dbReference>
<evidence type="ECO:0000256" key="13">
    <source>
        <dbReference type="ARBA" id="ARBA00023170"/>
    </source>
</evidence>
<dbReference type="PROSITE" id="PS50011">
    <property type="entry name" value="PROTEIN_KINASE_DOM"/>
    <property type="match status" value="1"/>
</dbReference>
<keyword evidence="8 15" id="KW-0547">Nucleotide-binding</keyword>
<feature type="domain" description="Gnk2-homologous" evidence="19">
    <location>
        <begin position="136"/>
        <end position="243"/>
    </location>
</feature>
<dbReference type="FunFam" id="3.30.430.20:FF:000003">
    <property type="entry name" value="Cysteine-rich RLK (RECEPTOR-like protein kinase) 10"/>
    <property type="match status" value="1"/>
</dbReference>
<dbReference type="OMA" id="KTCLREC"/>
<evidence type="ECO:0000256" key="1">
    <source>
        <dbReference type="ARBA" id="ARBA00004167"/>
    </source>
</evidence>
<dbReference type="PANTHER" id="PTHR27002:SF1073">
    <property type="entry name" value="CYSTEINE-RICH RECEPTOR-LIKE PROTEIN KINASE 29"/>
    <property type="match status" value="1"/>
</dbReference>
<keyword evidence="14" id="KW-0325">Glycoprotein</keyword>
<evidence type="ECO:0000259" key="18">
    <source>
        <dbReference type="PROSITE" id="PS50011"/>
    </source>
</evidence>
<keyword evidence="10 15" id="KW-0067">ATP-binding</keyword>
<evidence type="ECO:0000256" key="15">
    <source>
        <dbReference type="PROSITE-ProRule" id="PRU10141"/>
    </source>
</evidence>
<accession>A0A7N0TNB5</accession>
<feature type="signal peptide" evidence="17">
    <location>
        <begin position="1"/>
        <end position="19"/>
    </location>
</feature>
<keyword evidence="12 16" id="KW-0472">Membrane</keyword>
<dbReference type="InterPro" id="IPR008271">
    <property type="entry name" value="Ser/Thr_kinase_AS"/>
</dbReference>
<dbReference type="PANTHER" id="PTHR27002">
    <property type="entry name" value="RECEPTOR-LIKE SERINE/THREONINE-PROTEIN KINASE SD1-8"/>
    <property type="match status" value="1"/>
</dbReference>
<organism evidence="20 21">
    <name type="scientific">Kalanchoe fedtschenkoi</name>
    <name type="common">Lavender scallops</name>
    <name type="synonym">South American air plant</name>
    <dbReference type="NCBI Taxonomy" id="63787"/>
    <lineage>
        <taxon>Eukaryota</taxon>
        <taxon>Viridiplantae</taxon>
        <taxon>Streptophyta</taxon>
        <taxon>Embryophyta</taxon>
        <taxon>Tracheophyta</taxon>
        <taxon>Spermatophyta</taxon>
        <taxon>Magnoliopsida</taxon>
        <taxon>eudicotyledons</taxon>
        <taxon>Gunneridae</taxon>
        <taxon>Pentapetalae</taxon>
        <taxon>Saxifragales</taxon>
        <taxon>Crassulaceae</taxon>
        <taxon>Kalanchoe</taxon>
    </lineage>
</organism>
<dbReference type="Proteomes" id="UP000594263">
    <property type="component" value="Unplaced"/>
</dbReference>